<sequence length="83" mass="9484">EIEADFECAKGCPVLTTNLKQLEMSVAEIYTRAIFNLFVPILSRACIMRVVNQRDNGSYLIHSVARYSAPEKEWRVAVSYELD</sequence>
<protein>
    <submittedName>
        <fullName evidence="1">Uncharacterized protein</fullName>
    </submittedName>
</protein>
<dbReference type="Proteomes" id="UP001341840">
    <property type="component" value="Unassembled WGS sequence"/>
</dbReference>
<organism evidence="1 2">
    <name type="scientific">Stylosanthes scabra</name>
    <dbReference type="NCBI Taxonomy" id="79078"/>
    <lineage>
        <taxon>Eukaryota</taxon>
        <taxon>Viridiplantae</taxon>
        <taxon>Streptophyta</taxon>
        <taxon>Embryophyta</taxon>
        <taxon>Tracheophyta</taxon>
        <taxon>Spermatophyta</taxon>
        <taxon>Magnoliopsida</taxon>
        <taxon>eudicotyledons</taxon>
        <taxon>Gunneridae</taxon>
        <taxon>Pentapetalae</taxon>
        <taxon>rosids</taxon>
        <taxon>fabids</taxon>
        <taxon>Fabales</taxon>
        <taxon>Fabaceae</taxon>
        <taxon>Papilionoideae</taxon>
        <taxon>50 kb inversion clade</taxon>
        <taxon>dalbergioids sensu lato</taxon>
        <taxon>Dalbergieae</taxon>
        <taxon>Pterocarpus clade</taxon>
        <taxon>Stylosanthes</taxon>
    </lineage>
</organism>
<evidence type="ECO:0000313" key="2">
    <source>
        <dbReference type="Proteomes" id="UP001341840"/>
    </source>
</evidence>
<reference evidence="1 2" key="1">
    <citation type="journal article" date="2023" name="Plants (Basel)">
        <title>Bridging the Gap: Combining Genomics and Transcriptomics Approaches to Understand Stylosanthes scabra, an Orphan Legume from the Brazilian Caatinga.</title>
        <authorList>
            <person name="Ferreira-Neto J.R.C."/>
            <person name="da Silva M.D."/>
            <person name="Binneck E."/>
            <person name="de Melo N.F."/>
            <person name="da Silva R.H."/>
            <person name="de Melo A.L.T.M."/>
            <person name="Pandolfi V."/>
            <person name="Bustamante F.O."/>
            <person name="Brasileiro-Vidal A.C."/>
            <person name="Benko-Iseppon A.M."/>
        </authorList>
    </citation>
    <scope>NUCLEOTIDE SEQUENCE [LARGE SCALE GENOMIC DNA]</scope>
    <source>
        <tissue evidence="1">Leaves</tissue>
    </source>
</reference>
<dbReference type="EMBL" id="JASCZI010242333">
    <property type="protein sequence ID" value="MED6210686.1"/>
    <property type="molecule type" value="Genomic_DNA"/>
</dbReference>
<keyword evidence="2" id="KW-1185">Reference proteome</keyword>
<evidence type="ECO:0000313" key="1">
    <source>
        <dbReference type="EMBL" id="MED6210686.1"/>
    </source>
</evidence>
<gene>
    <name evidence="1" type="ORF">PIB30_066447</name>
</gene>
<accession>A0ABU6YMM3</accession>
<name>A0ABU6YMM3_9FABA</name>
<proteinExistence type="predicted"/>
<comment type="caution">
    <text evidence="1">The sequence shown here is derived from an EMBL/GenBank/DDBJ whole genome shotgun (WGS) entry which is preliminary data.</text>
</comment>
<feature type="non-terminal residue" evidence="1">
    <location>
        <position position="1"/>
    </location>
</feature>